<keyword evidence="3 6" id="KW-0812">Transmembrane</keyword>
<feature type="transmembrane region" description="Helical" evidence="6">
    <location>
        <begin position="9"/>
        <end position="27"/>
    </location>
</feature>
<evidence type="ECO:0000256" key="1">
    <source>
        <dbReference type="ARBA" id="ARBA00004141"/>
    </source>
</evidence>
<evidence type="ECO:0000256" key="3">
    <source>
        <dbReference type="ARBA" id="ARBA00022692"/>
    </source>
</evidence>
<dbReference type="PANTHER" id="PTHR10556">
    <property type="entry name" value="3-OXO-5-ALPHA-STEROID 4-DEHYDROGENASE"/>
    <property type="match status" value="1"/>
</dbReference>
<dbReference type="InterPro" id="IPR001104">
    <property type="entry name" value="3-oxo-5_a-steroid_4-DH_C"/>
</dbReference>
<dbReference type="EMBL" id="CM035439">
    <property type="protein sequence ID" value="KAH7284551.1"/>
    <property type="molecule type" value="Genomic_DNA"/>
</dbReference>
<evidence type="ECO:0000313" key="8">
    <source>
        <dbReference type="EMBL" id="KAH7284551.1"/>
    </source>
</evidence>
<evidence type="ECO:0000256" key="4">
    <source>
        <dbReference type="ARBA" id="ARBA00022989"/>
    </source>
</evidence>
<dbReference type="Pfam" id="PF02544">
    <property type="entry name" value="Steroid_dh"/>
    <property type="match status" value="2"/>
</dbReference>
<evidence type="ECO:0000256" key="6">
    <source>
        <dbReference type="SAM" id="Phobius"/>
    </source>
</evidence>
<dbReference type="GO" id="GO:0016020">
    <property type="term" value="C:membrane"/>
    <property type="evidence" value="ECO:0007669"/>
    <property type="project" value="UniProtKB-SubCell"/>
</dbReference>
<reference evidence="8" key="1">
    <citation type="submission" date="2021-08" db="EMBL/GenBank/DDBJ databases">
        <title>WGS assembly of Ceratopteris richardii.</title>
        <authorList>
            <person name="Marchant D.B."/>
            <person name="Chen G."/>
            <person name="Jenkins J."/>
            <person name="Shu S."/>
            <person name="Leebens-Mack J."/>
            <person name="Grimwood J."/>
            <person name="Schmutz J."/>
            <person name="Soltis P."/>
            <person name="Soltis D."/>
            <person name="Chen Z.-H."/>
        </authorList>
    </citation>
    <scope>NUCLEOTIDE SEQUENCE</scope>
    <source>
        <strain evidence="8">Whitten #5841</strain>
        <tissue evidence="8">Leaf</tissue>
    </source>
</reference>
<dbReference type="GO" id="GO:0016132">
    <property type="term" value="P:brassinosteroid biosynthetic process"/>
    <property type="evidence" value="ECO:0007669"/>
    <property type="project" value="TreeGrafter"/>
</dbReference>
<evidence type="ECO:0000256" key="5">
    <source>
        <dbReference type="ARBA" id="ARBA00023136"/>
    </source>
</evidence>
<feature type="domain" description="3-oxo-5-alpha-steroid 4-dehydrogenase C-terminal" evidence="7">
    <location>
        <begin position="92"/>
        <end position="118"/>
    </location>
</feature>
<keyword evidence="5 6" id="KW-0472">Membrane</keyword>
<dbReference type="PROSITE" id="PS50244">
    <property type="entry name" value="S5A_REDUCTASE"/>
    <property type="match status" value="1"/>
</dbReference>
<dbReference type="PANTHER" id="PTHR10556:SF43">
    <property type="entry name" value="STEROID 5-ALPHA-REDUCTASE DET2"/>
    <property type="match status" value="1"/>
</dbReference>
<dbReference type="AlphaFoldDB" id="A0A8T2QMM1"/>
<keyword evidence="4 6" id="KW-1133">Transmembrane helix</keyword>
<feature type="domain" description="3-oxo-5-alpha-steroid 4-dehydrogenase C-terminal" evidence="7">
    <location>
        <begin position="8"/>
        <end position="78"/>
    </location>
</feature>
<evidence type="ECO:0000313" key="9">
    <source>
        <dbReference type="Proteomes" id="UP000825935"/>
    </source>
</evidence>
<evidence type="ECO:0000259" key="7">
    <source>
        <dbReference type="Pfam" id="PF02544"/>
    </source>
</evidence>
<sequence>MRPSPNRNFPVIILISDVCFNIYNVYVQARSLSHFRSYPPTWLSSPQFVVGCMIFLCGMLTNVWADSILISLRKSSKGDAPSPTNTSPSESSSKLYKIPMAGLFDLVTCPNYLGEMIE</sequence>
<comment type="caution">
    <text evidence="8">The sequence shown here is derived from an EMBL/GenBank/DDBJ whole genome shotgun (WGS) entry which is preliminary data.</text>
</comment>
<dbReference type="GO" id="GO:0016627">
    <property type="term" value="F:oxidoreductase activity, acting on the CH-CH group of donors"/>
    <property type="evidence" value="ECO:0007669"/>
    <property type="project" value="InterPro"/>
</dbReference>
<accession>A0A8T2QMM1</accession>
<comment type="similarity">
    <text evidence="2">Belongs to the steroid 5-alpha reductase family.</text>
</comment>
<proteinExistence type="inferred from homology"/>
<feature type="transmembrane region" description="Helical" evidence="6">
    <location>
        <begin position="47"/>
        <end position="65"/>
    </location>
</feature>
<name>A0A8T2QMM1_CERRI</name>
<comment type="subcellular location">
    <subcellularLocation>
        <location evidence="1">Membrane</location>
        <topology evidence="1">Multi-pass membrane protein</topology>
    </subcellularLocation>
</comment>
<gene>
    <name evidence="8" type="ORF">KP509_34G059400</name>
</gene>
<dbReference type="InterPro" id="IPR039357">
    <property type="entry name" value="SRD5A/TECR"/>
</dbReference>
<keyword evidence="9" id="KW-1185">Reference proteome</keyword>
<dbReference type="Proteomes" id="UP000825935">
    <property type="component" value="Chromosome 34"/>
</dbReference>
<evidence type="ECO:0000256" key="2">
    <source>
        <dbReference type="ARBA" id="ARBA00007742"/>
    </source>
</evidence>
<dbReference type="OrthoDB" id="5788137at2759"/>
<protein>
    <recommendedName>
        <fullName evidence="7">3-oxo-5-alpha-steroid 4-dehydrogenase C-terminal domain-containing protein</fullName>
    </recommendedName>
</protein>
<organism evidence="8 9">
    <name type="scientific">Ceratopteris richardii</name>
    <name type="common">Triangle waterfern</name>
    <dbReference type="NCBI Taxonomy" id="49495"/>
    <lineage>
        <taxon>Eukaryota</taxon>
        <taxon>Viridiplantae</taxon>
        <taxon>Streptophyta</taxon>
        <taxon>Embryophyta</taxon>
        <taxon>Tracheophyta</taxon>
        <taxon>Polypodiopsida</taxon>
        <taxon>Polypodiidae</taxon>
        <taxon>Polypodiales</taxon>
        <taxon>Pteridineae</taxon>
        <taxon>Pteridaceae</taxon>
        <taxon>Parkerioideae</taxon>
        <taxon>Ceratopteris</taxon>
    </lineage>
</organism>